<gene>
    <name evidence="3" type="ORF">OJ996_24380</name>
</gene>
<keyword evidence="1" id="KW-0732">Signal</keyword>
<dbReference type="Pfam" id="PF00581">
    <property type="entry name" value="Rhodanese"/>
    <property type="match status" value="1"/>
</dbReference>
<keyword evidence="4" id="KW-1185">Reference proteome</keyword>
<dbReference type="CDD" id="cd00158">
    <property type="entry name" value="RHOD"/>
    <property type="match status" value="1"/>
</dbReference>
<dbReference type="SUPFAM" id="SSF52821">
    <property type="entry name" value="Rhodanese/Cell cycle control phosphatase"/>
    <property type="match status" value="1"/>
</dbReference>
<evidence type="ECO:0000313" key="3">
    <source>
        <dbReference type="EMBL" id="MCW1916747.1"/>
    </source>
</evidence>
<proteinExistence type="predicted"/>
<dbReference type="EMBL" id="JAPDDR010000018">
    <property type="protein sequence ID" value="MCW1916747.1"/>
    <property type="molecule type" value="Genomic_DNA"/>
</dbReference>
<feature type="chain" id="PRO_5047372310" evidence="1">
    <location>
        <begin position="24"/>
        <end position="171"/>
    </location>
</feature>
<accession>A0ABT3GA89</accession>
<organism evidence="3 4">
    <name type="scientific">Luteolibacter rhizosphaerae</name>
    <dbReference type="NCBI Taxonomy" id="2989719"/>
    <lineage>
        <taxon>Bacteria</taxon>
        <taxon>Pseudomonadati</taxon>
        <taxon>Verrucomicrobiota</taxon>
        <taxon>Verrucomicrobiia</taxon>
        <taxon>Verrucomicrobiales</taxon>
        <taxon>Verrucomicrobiaceae</taxon>
        <taxon>Luteolibacter</taxon>
    </lineage>
</organism>
<protein>
    <submittedName>
        <fullName evidence="3">Rhodanese-like domain-containing protein</fullName>
    </submittedName>
</protein>
<dbReference type="RefSeq" id="WP_264516337.1">
    <property type="nucleotide sequence ID" value="NZ_JAPDDR010000018.1"/>
</dbReference>
<evidence type="ECO:0000313" key="4">
    <source>
        <dbReference type="Proteomes" id="UP001165653"/>
    </source>
</evidence>
<dbReference type="Gene3D" id="3.40.250.10">
    <property type="entry name" value="Rhodanese-like domain"/>
    <property type="match status" value="1"/>
</dbReference>
<feature type="signal peptide" evidence="1">
    <location>
        <begin position="1"/>
        <end position="23"/>
    </location>
</feature>
<dbReference type="Proteomes" id="UP001165653">
    <property type="component" value="Unassembled WGS sequence"/>
</dbReference>
<dbReference type="InterPro" id="IPR036873">
    <property type="entry name" value="Rhodanese-like_dom_sf"/>
</dbReference>
<dbReference type="SMART" id="SM00450">
    <property type="entry name" value="RHOD"/>
    <property type="match status" value="1"/>
</dbReference>
<name>A0ABT3GA89_9BACT</name>
<evidence type="ECO:0000256" key="1">
    <source>
        <dbReference type="SAM" id="SignalP"/>
    </source>
</evidence>
<evidence type="ECO:0000259" key="2">
    <source>
        <dbReference type="PROSITE" id="PS50206"/>
    </source>
</evidence>
<feature type="domain" description="Rhodanese" evidence="2">
    <location>
        <begin position="62"/>
        <end position="125"/>
    </location>
</feature>
<sequence length="171" mass="18922">MKTTCLVLAAAGLALMAAGVSLGEEPPNPKIDYSGFRTLAKRLDRVRQERRLSEDEFLRAAEKPGVVVLDARSRDKYEQIHIKGAVHLAFTDFTEEALAKIIPAKDTKVLIYCNNNFTGERANFADKRAPVALNIPTFINLHAYGYTNVYELGPLLDVKTTKIPFAGKSVK</sequence>
<dbReference type="PROSITE" id="PS50206">
    <property type="entry name" value="RHODANESE_3"/>
    <property type="match status" value="1"/>
</dbReference>
<dbReference type="InterPro" id="IPR001763">
    <property type="entry name" value="Rhodanese-like_dom"/>
</dbReference>
<reference evidence="3" key="1">
    <citation type="submission" date="2022-10" db="EMBL/GenBank/DDBJ databases">
        <title>Luteolibacter sp. GHJ8, whole genome shotgun sequencing project.</title>
        <authorList>
            <person name="Zhao G."/>
            <person name="Shen L."/>
        </authorList>
    </citation>
    <scope>NUCLEOTIDE SEQUENCE</scope>
    <source>
        <strain evidence="3">GHJ8</strain>
    </source>
</reference>
<comment type="caution">
    <text evidence="3">The sequence shown here is derived from an EMBL/GenBank/DDBJ whole genome shotgun (WGS) entry which is preliminary data.</text>
</comment>